<dbReference type="OMA" id="CLQMEAK"/>
<dbReference type="eggNOG" id="ENOG502QVA3">
    <property type="taxonomic scope" value="Eukaryota"/>
</dbReference>
<keyword evidence="4" id="KW-0418">Kinase</keyword>
<gene>
    <name evidence="8" type="ORF">NEMVEDRAFT_v1g118107</name>
</gene>
<name>A7SH28_NEMVE</name>
<evidence type="ECO:0000256" key="4">
    <source>
        <dbReference type="ARBA" id="ARBA00022777"/>
    </source>
</evidence>
<dbReference type="GO" id="GO:0005524">
    <property type="term" value="F:ATP binding"/>
    <property type="evidence" value="ECO:0007669"/>
    <property type="project" value="UniProtKB-KW"/>
</dbReference>
<dbReference type="Gene3D" id="3.20.200.10">
    <property type="entry name" value="MHCK/EF2 kinase"/>
    <property type="match status" value="1"/>
</dbReference>
<dbReference type="GO" id="GO:0004686">
    <property type="term" value="F:elongation factor-2 kinase activity"/>
    <property type="evidence" value="ECO:0000318"/>
    <property type="project" value="GO_Central"/>
</dbReference>
<sequence length="617" mass="70261">IENGAKKKVEKRPRFSHQSSWKDAVKKAWSMTDPWAKFHIHDNCAMEIAVRHRYNAIKKSWVKDEIRIKMESVPFDQGAMRVCYRLKKLSNFSKHNNWKHASNYVAKSYIEEVSRDQYFEDVRLQMDAKLWGEEYNRRDPPKKVDIFQTYIIELKERTGSPLYHLEHFIEGTYKKYNSNSGFVLRDETLRCTPQAFSHFTFERSGHQLIVVDIQAINMNSSPKQPRHLRVSISLAINMNSSPKQPRHLRLLPLTKTRLCHSRICKTLGLTEFDISAVEDKRIDSAIQVIQDSSTVVKSSLEDQLSPRKMSAIFDLSEYCLGQSPPPSPGATEVSPRSSVSSCNGNPSMSDSETSETESDTDVFLSNISSEDDDDVKQNYLSVHVHKASSVFAESEQLAQAREQQKEKLLRQKSVSVLGKVHLEMAKYGEIGRFTSDREPDMESAMFHMEKAAQCGITTALVTLAEIYLQLPHDLMESATVQETEENTNKGVELMLQAAERGDRQAMLYMAKAYDTGYGLGTNMKRSWKEAVKWYQNAIDVIDEDDLPENTLLDDPVHTLLSRQAELYFTGGPELERDPQCAGDLFSSAGDEAMAAMKGKLANKYYTKAEEAWAEVEE</sequence>
<evidence type="ECO:0000259" key="7">
    <source>
        <dbReference type="PROSITE" id="PS51158"/>
    </source>
</evidence>
<dbReference type="PROSITE" id="PS51158">
    <property type="entry name" value="ALPHA_KINASE"/>
    <property type="match status" value="1"/>
</dbReference>
<dbReference type="InParanoid" id="A7SH28"/>
<evidence type="ECO:0000256" key="1">
    <source>
        <dbReference type="ARBA" id="ARBA00022527"/>
    </source>
</evidence>
<dbReference type="PANTHER" id="PTHR45992:SF2">
    <property type="entry name" value="EUKARYOTIC ELONGATION FACTOR 2 KINASE"/>
    <property type="match status" value="1"/>
</dbReference>
<dbReference type="HOGENOM" id="CLU_382143_0_0_1"/>
<dbReference type="SMART" id="SM00811">
    <property type="entry name" value="Alpha_kinase"/>
    <property type="match status" value="1"/>
</dbReference>
<keyword evidence="9" id="KW-1185">Reference proteome</keyword>
<dbReference type="InterPro" id="IPR011009">
    <property type="entry name" value="Kinase-like_dom_sf"/>
</dbReference>
<dbReference type="Gene3D" id="3.30.200.20">
    <property type="entry name" value="Phosphorylase Kinase, domain 1"/>
    <property type="match status" value="2"/>
</dbReference>
<evidence type="ECO:0000313" key="9">
    <source>
        <dbReference type="Proteomes" id="UP000001593"/>
    </source>
</evidence>
<dbReference type="Proteomes" id="UP000001593">
    <property type="component" value="Unassembled WGS sequence"/>
</dbReference>
<dbReference type="InterPro" id="IPR051852">
    <property type="entry name" value="Alpha-type_PK"/>
</dbReference>
<accession>A7SH28</accession>
<dbReference type="GO" id="GO:0031037">
    <property type="term" value="P:myosin II filament disassembly"/>
    <property type="evidence" value="ECO:0000318"/>
    <property type="project" value="GO_Central"/>
</dbReference>
<feature type="domain" description="Alpha-type protein kinase" evidence="7">
    <location>
        <begin position="53"/>
        <end position="272"/>
    </location>
</feature>
<dbReference type="STRING" id="45351.A7SH28"/>
<keyword evidence="1" id="KW-0723">Serine/threonine-protein kinase</keyword>
<dbReference type="Pfam" id="PF02816">
    <property type="entry name" value="Alpha_kinase"/>
    <property type="match status" value="1"/>
</dbReference>
<dbReference type="PhylomeDB" id="A7SH28"/>
<keyword evidence="3" id="KW-0547">Nucleotide-binding</keyword>
<evidence type="ECO:0000256" key="6">
    <source>
        <dbReference type="SAM" id="MobiDB-lite"/>
    </source>
</evidence>
<dbReference type="EMBL" id="DS469657">
    <property type="protein sequence ID" value="EDO36975.1"/>
    <property type="molecule type" value="Genomic_DNA"/>
</dbReference>
<dbReference type="SUPFAM" id="SSF56112">
    <property type="entry name" value="Protein kinase-like (PK-like)"/>
    <property type="match status" value="1"/>
</dbReference>
<reference evidence="8 9" key="1">
    <citation type="journal article" date="2007" name="Science">
        <title>Sea anemone genome reveals ancestral eumetazoan gene repertoire and genomic organization.</title>
        <authorList>
            <person name="Putnam N.H."/>
            <person name="Srivastava M."/>
            <person name="Hellsten U."/>
            <person name="Dirks B."/>
            <person name="Chapman J."/>
            <person name="Salamov A."/>
            <person name="Terry A."/>
            <person name="Shapiro H."/>
            <person name="Lindquist E."/>
            <person name="Kapitonov V.V."/>
            <person name="Jurka J."/>
            <person name="Genikhovich G."/>
            <person name="Grigoriev I.V."/>
            <person name="Lucas S.M."/>
            <person name="Steele R.E."/>
            <person name="Finnerty J.R."/>
            <person name="Technau U."/>
            <person name="Martindale M.Q."/>
            <person name="Rokhsar D.S."/>
        </authorList>
    </citation>
    <scope>NUCLEOTIDE SEQUENCE [LARGE SCALE GENOMIC DNA]</scope>
    <source>
        <strain evidence="9">CH2 X CH6</strain>
    </source>
</reference>
<dbReference type="AlphaFoldDB" id="A7SH28"/>
<protein>
    <recommendedName>
        <fullName evidence="7">Alpha-type protein kinase domain-containing protein</fullName>
    </recommendedName>
</protein>
<feature type="compositionally biased region" description="Polar residues" evidence="6">
    <location>
        <begin position="334"/>
        <end position="348"/>
    </location>
</feature>
<organism evidence="8 9">
    <name type="scientific">Nematostella vectensis</name>
    <name type="common">Starlet sea anemone</name>
    <dbReference type="NCBI Taxonomy" id="45351"/>
    <lineage>
        <taxon>Eukaryota</taxon>
        <taxon>Metazoa</taxon>
        <taxon>Cnidaria</taxon>
        <taxon>Anthozoa</taxon>
        <taxon>Hexacorallia</taxon>
        <taxon>Actiniaria</taxon>
        <taxon>Edwardsiidae</taxon>
        <taxon>Nematostella</taxon>
    </lineage>
</organism>
<dbReference type="InterPro" id="IPR011990">
    <property type="entry name" value="TPR-like_helical_dom_sf"/>
</dbReference>
<evidence type="ECO:0000313" key="8">
    <source>
        <dbReference type="EMBL" id="EDO36975.1"/>
    </source>
</evidence>
<dbReference type="SUPFAM" id="SSF81901">
    <property type="entry name" value="HCP-like"/>
    <property type="match status" value="1"/>
</dbReference>
<dbReference type="PANTHER" id="PTHR45992">
    <property type="entry name" value="EUKARYOTIC ELONGATION FACTOR 2 KINASE-RELATED"/>
    <property type="match status" value="1"/>
</dbReference>
<feature type="region of interest" description="Disordered" evidence="6">
    <location>
        <begin position="323"/>
        <end position="360"/>
    </location>
</feature>
<evidence type="ECO:0000256" key="2">
    <source>
        <dbReference type="ARBA" id="ARBA00022679"/>
    </source>
</evidence>
<keyword evidence="5" id="KW-0067">ATP-binding</keyword>
<feature type="non-terminal residue" evidence="8">
    <location>
        <position position="617"/>
    </location>
</feature>
<dbReference type="InterPro" id="IPR004166">
    <property type="entry name" value="a-kinase_dom"/>
</dbReference>
<dbReference type="FunFam" id="3.30.200.20:FF:000336">
    <property type="entry name" value="Eukaryotic elongation factor 2 kinase"/>
    <property type="match status" value="1"/>
</dbReference>
<proteinExistence type="predicted"/>
<keyword evidence="2" id="KW-0808">Transferase</keyword>
<evidence type="ECO:0000256" key="3">
    <source>
        <dbReference type="ARBA" id="ARBA00022741"/>
    </source>
</evidence>
<dbReference type="Gene3D" id="1.25.40.10">
    <property type="entry name" value="Tetratricopeptide repeat domain"/>
    <property type="match status" value="1"/>
</dbReference>
<evidence type="ECO:0000256" key="5">
    <source>
        <dbReference type="ARBA" id="ARBA00022840"/>
    </source>
</evidence>